<feature type="compositionally biased region" description="Gly residues" evidence="1">
    <location>
        <begin position="756"/>
        <end position="765"/>
    </location>
</feature>
<proteinExistence type="predicted"/>
<organism evidence="2 3">
    <name type="scientific">Diplocarpon rosae</name>
    <dbReference type="NCBI Taxonomy" id="946125"/>
    <lineage>
        <taxon>Eukaryota</taxon>
        <taxon>Fungi</taxon>
        <taxon>Dikarya</taxon>
        <taxon>Ascomycota</taxon>
        <taxon>Pezizomycotina</taxon>
        <taxon>Leotiomycetes</taxon>
        <taxon>Helotiales</taxon>
        <taxon>Drepanopezizaceae</taxon>
        <taxon>Diplocarpon</taxon>
    </lineage>
</organism>
<comment type="caution">
    <text evidence="2">The sequence shown here is derived from an EMBL/GenBank/DDBJ whole genome shotgun (WGS) entry which is preliminary data.</text>
</comment>
<evidence type="ECO:0000313" key="2">
    <source>
        <dbReference type="EMBL" id="KAK2628787.1"/>
    </source>
</evidence>
<evidence type="ECO:0000256" key="1">
    <source>
        <dbReference type="SAM" id="MobiDB-lite"/>
    </source>
</evidence>
<keyword evidence="3" id="KW-1185">Reference proteome</keyword>
<protein>
    <submittedName>
        <fullName evidence="2">Uncharacterized protein</fullName>
    </submittedName>
</protein>
<evidence type="ECO:0000313" key="3">
    <source>
        <dbReference type="Proteomes" id="UP001285354"/>
    </source>
</evidence>
<feature type="region of interest" description="Disordered" evidence="1">
    <location>
        <begin position="361"/>
        <end position="423"/>
    </location>
</feature>
<feature type="compositionally biased region" description="Low complexity" evidence="1">
    <location>
        <begin position="766"/>
        <end position="775"/>
    </location>
</feature>
<dbReference type="EMBL" id="JAUBYV010000002">
    <property type="protein sequence ID" value="KAK2628787.1"/>
    <property type="molecule type" value="Genomic_DNA"/>
</dbReference>
<sequence>MRCGTARLCRLSCYKLLSYKGGSAVSCCVSLASFNLEAKHMCFVHLAVTTAMKAYTTPHLFALVWSLCMVPGTFSAYTNSSSTSTNTGDRPSLSDACTCTIVFSTTPIMWYNEVFNATGPTIVYTINEDTHSTIGSSLIPSNSSIVVATGTQYLDANQGIYIYTTINASFDRSLVVTQTNHFRFSYSFYHAQATSLSGGLINTQCDGYLRATSSLFPPLPYTSDVEYTSTYIGQPQFLEGAQEGLEDFDALAARVAKLIGAPSCRLIGAGGTGELKVPVSILTSSSTVYAKAEQTTSDAAAPGSSSQIVTTPRAAPIVVPSVTQASATAIPKPTVALEPIPESSPPETAPTLVTIPLPLPKTESSALDTTQPIKPTTATSPEQPSRIMTSPTPASNPVENTPPAVSQPRASANAPPADSPTPSYLQPTTISFLTIKPSPTPQTTIFFTLNPPSMNQMPTTPRTTTLFLGASSAPATIIILPSTSGFAVEGTTLTLGGKPATIASQVLSVGSSGLEILQASSAGAEEHPSAIIAIPLANPTVSTPEDGDDIGGAIASMLGLPVPSSESGAILNPVITVGTQPFAISAAQSGGVVIDRQTLTSGGDIVVAGSTLSLAPSGDGIVVNGGPGPAPVSASNIVITLGAKPLTASAAPDGVVIGTQTLTSGGHVVVDGNTISLEPGGSGFVVNGAPTPSPLPMITLGTKSLTISVVDGGVVVGSQTLTHGGNIVVDGNTLSLPSSGESIDVSGHTQTSAGGQSSGNGGGSKAGSATSTGSSPFETSSGGEKLMAQAWVIFGELAVVWFYGIV</sequence>
<dbReference type="Proteomes" id="UP001285354">
    <property type="component" value="Unassembled WGS sequence"/>
</dbReference>
<name>A0AAD9WEK0_9HELO</name>
<feature type="compositionally biased region" description="Polar residues" evidence="1">
    <location>
        <begin position="362"/>
        <end position="399"/>
    </location>
</feature>
<feature type="region of interest" description="Disordered" evidence="1">
    <location>
        <begin position="336"/>
        <end position="355"/>
    </location>
</feature>
<feature type="compositionally biased region" description="Low complexity" evidence="1">
    <location>
        <begin position="746"/>
        <end position="755"/>
    </location>
</feature>
<feature type="region of interest" description="Disordered" evidence="1">
    <location>
        <begin position="739"/>
        <end position="780"/>
    </location>
</feature>
<dbReference type="AlphaFoldDB" id="A0AAD9WEK0"/>
<gene>
    <name evidence="2" type="ORF">QTJ16_001890</name>
</gene>
<accession>A0AAD9WEK0</accession>
<reference evidence="2" key="1">
    <citation type="submission" date="2023-06" db="EMBL/GenBank/DDBJ databases">
        <title>Draft genome of Marssonina rosae.</title>
        <authorList>
            <person name="Cheng Q."/>
        </authorList>
    </citation>
    <scope>NUCLEOTIDE SEQUENCE</scope>
    <source>
        <strain evidence="2">R4</strain>
    </source>
</reference>